<protein>
    <recommendedName>
        <fullName evidence="3">YokE-like PH domain-containing protein</fullName>
    </recommendedName>
</protein>
<reference evidence="1 2" key="1">
    <citation type="submission" date="2021-11" db="EMBL/GenBank/DDBJ databases">
        <authorList>
            <person name="Depoorter E."/>
        </authorList>
    </citation>
    <scope>NUCLEOTIDE SEQUENCE [LARGE SCALE GENOMIC DNA]</scope>
    <source>
        <strain evidence="1 2">LMG 24289</strain>
    </source>
</reference>
<proteinExistence type="predicted"/>
<gene>
    <name evidence="1" type="ORF">WFA24289_01197</name>
</gene>
<evidence type="ECO:0008006" key="3">
    <source>
        <dbReference type="Google" id="ProtNLM"/>
    </source>
</evidence>
<sequence>MGDVIPRSTIIALLTDNKLADETTKIIEATIGNKMFMVAFSNNGVALLRLTTAKELTGEIRFLAMQDIEELQFAQGWLDYKMFIKSFGGSRIKLKVKRRYLDYPEQAPEFAAIIDRYQPGY</sequence>
<organism evidence="1 2">
    <name type="scientific">Periweissella fabaria</name>
    <dbReference type="NCBI Taxonomy" id="546157"/>
    <lineage>
        <taxon>Bacteria</taxon>
        <taxon>Bacillati</taxon>
        <taxon>Bacillota</taxon>
        <taxon>Bacilli</taxon>
        <taxon>Lactobacillales</taxon>
        <taxon>Lactobacillaceae</taxon>
        <taxon>Periweissella</taxon>
    </lineage>
</organism>
<dbReference type="RefSeq" id="WP_230096920.1">
    <property type="nucleotide sequence ID" value="NZ_CAKKNS010000004.1"/>
</dbReference>
<dbReference type="Proteomes" id="UP000789707">
    <property type="component" value="Unassembled WGS sequence"/>
</dbReference>
<comment type="caution">
    <text evidence="1">The sequence shown here is derived from an EMBL/GenBank/DDBJ whole genome shotgun (WGS) entry which is preliminary data.</text>
</comment>
<name>A0ABN8BME5_9LACO</name>
<evidence type="ECO:0000313" key="1">
    <source>
        <dbReference type="EMBL" id="CAH0416884.1"/>
    </source>
</evidence>
<evidence type="ECO:0000313" key="2">
    <source>
        <dbReference type="Proteomes" id="UP000789707"/>
    </source>
</evidence>
<dbReference type="EMBL" id="CAKKNS010000004">
    <property type="protein sequence ID" value="CAH0416884.1"/>
    <property type="molecule type" value="Genomic_DNA"/>
</dbReference>
<accession>A0ABN8BME5</accession>
<keyword evidence="2" id="KW-1185">Reference proteome</keyword>